<feature type="region of interest" description="Disordered" evidence="1">
    <location>
        <begin position="201"/>
        <end position="232"/>
    </location>
</feature>
<reference evidence="3" key="1">
    <citation type="submission" date="2021-01" db="EMBL/GenBank/DDBJ databases">
        <title>Genome public.</title>
        <authorList>
            <person name="Liu C."/>
            <person name="Sun Q."/>
        </authorList>
    </citation>
    <scope>NUCLEOTIDE SEQUENCE</scope>
    <source>
        <strain evidence="3">YIM B02565</strain>
    </source>
</reference>
<keyword evidence="4" id="KW-1185">Reference proteome</keyword>
<comment type="caution">
    <text evidence="3">The sequence shown here is derived from an EMBL/GenBank/DDBJ whole genome shotgun (WGS) entry which is preliminary data.</text>
</comment>
<keyword evidence="2" id="KW-1133">Transmembrane helix</keyword>
<dbReference type="RefSeq" id="WP_202769097.1">
    <property type="nucleotide sequence ID" value="NZ_JAESWA010000027.1"/>
</dbReference>
<accession>A0A937K4U8</accession>
<dbReference type="InterPro" id="IPR046098">
    <property type="entry name" value="DUF6034"/>
</dbReference>
<dbReference type="AlphaFoldDB" id="A0A937K4U8"/>
<evidence type="ECO:0000313" key="3">
    <source>
        <dbReference type="EMBL" id="MBL4933656.1"/>
    </source>
</evidence>
<proteinExistence type="predicted"/>
<keyword evidence="2" id="KW-0472">Membrane</keyword>
<organism evidence="3 4">
    <name type="scientific">Clostridium paridis</name>
    <dbReference type="NCBI Taxonomy" id="2803863"/>
    <lineage>
        <taxon>Bacteria</taxon>
        <taxon>Bacillati</taxon>
        <taxon>Bacillota</taxon>
        <taxon>Clostridia</taxon>
        <taxon>Eubacteriales</taxon>
        <taxon>Clostridiaceae</taxon>
        <taxon>Clostridium</taxon>
    </lineage>
</organism>
<evidence type="ECO:0000256" key="2">
    <source>
        <dbReference type="SAM" id="Phobius"/>
    </source>
</evidence>
<evidence type="ECO:0000313" key="4">
    <source>
        <dbReference type="Proteomes" id="UP000623681"/>
    </source>
</evidence>
<name>A0A937K4U8_9CLOT</name>
<dbReference type="EMBL" id="JAESWA010000027">
    <property type="protein sequence ID" value="MBL4933656.1"/>
    <property type="molecule type" value="Genomic_DNA"/>
</dbReference>
<sequence length="500" mass="55999">MKRYFVKELIHRSIKFRGIKLIRKVALFTVLIATIGFMVACKKAPEKPPVTSKQQDINGKVVDNTDGTNIFKNLSDTIKEDIKNGGTSLKIDAKVQVPKTSKVSVVTVKPDGIDQARVDKIIDTFMKGKQLYKPNELMTKKGIQDYITLMNAYSLPNNENDEIKKSDGDPIDPVAIGGSTKARLTKQVEPGASTMYQKEAQELLSKAPESPERKAAAKTLENVDESDLKSNGKTYKGFHGKSLNVVVDSGKGYDEELYTSTSNSLKSSMARIINHDSTQVYKFHEYTGSSARGMKMSLEEVKKLAQDTLNSIGIADLKLTEINLATLMPLTKEDDPNKMNQAYGLWFTRDVAGVPTTLDLAEEKLQNDESYGYERLFMLIDDTGVIEFHWQSPAKVTGTISSDAEIKPFNDIMEVFKKQFFIRYAQSGKNNENTTYDINRITFGMMRVNVKGKEDEFTMVPVWDFFGSKTSKDGKVDHTYNSFMTINAIDGSIIDRTQGY</sequence>
<feature type="transmembrane region" description="Helical" evidence="2">
    <location>
        <begin position="21"/>
        <end position="40"/>
    </location>
</feature>
<evidence type="ECO:0000256" key="1">
    <source>
        <dbReference type="SAM" id="MobiDB-lite"/>
    </source>
</evidence>
<dbReference type="Pfam" id="PF19499">
    <property type="entry name" value="DUF6034"/>
    <property type="match status" value="2"/>
</dbReference>
<dbReference type="Proteomes" id="UP000623681">
    <property type="component" value="Unassembled WGS sequence"/>
</dbReference>
<protein>
    <submittedName>
        <fullName evidence="3">Uncharacterized protein</fullName>
    </submittedName>
</protein>
<keyword evidence="2" id="KW-0812">Transmembrane</keyword>
<gene>
    <name evidence="3" type="ORF">JK634_17885</name>
</gene>